<comment type="caution">
    <text evidence="2">The sequence shown here is derived from an EMBL/GenBank/DDBJ whole genome shotgun (WGS) entry which is preliminary data.</text>
</comment>
<accession>A0ABQ3P691</accession>
<evidence type="ECO:0000313" key="2">
    <source>
        <dbReference type="EMBL" id="GHI20539.1"/>
    </source>
</evidence>
<proteinExistence type="predicted"/>
<name>A0ABQ3P691_9ACTN</name>
<feature type="region of interest" description="Disordered" evidence="1">
    <location>
        <begin position="67"/>
        <end position="127"/>
    </location>
</feature>
<protein>
    <submittedName>
        <fullName evidence="2">Uncharacterized protein</fullName>
    </submittedName>
</protein>
<keyword evidence="3" id="KW-1185">Reference proteome</keyword>
<dbReference type="Proteomes" id="UP001052739">
    <property type="component" value="Unassembled WGS sequence"/>
</dbReference>
<evidence type="ECO:0000313" key="3">
    <source>
        <dbReference type="Proteomes" id="UP001052739"/>
    </source>
</evidence>
<dbReference type="EMBL" id="BNDW01000018">
    <property type="protein sequence ID" value="GHI20539.1"/>
    <property type="molecule type" value="Genomic_DNA"/>
</dbReference>
<gene>
    <name evidence="2" type="ORF">Shyd_19100</name>
</gene>
<reference evidence="2" key="1">
    <citation type="submission" date="2024-05" db="EMBL/GenBank/DDBJ databases">
        <title>Whole genome shotgun sequence of Streptomyces hydrogenans NBRC 13475.</title>
        <authorList>
            <person name="Komaki H."/>
            <person name="Tamura T."/>
        </authorList>
    </citation>
    <scope>NUCLEOTIDE SEQUENCE</scope>
    <source>
        <strain evidence="2">NBRC 13475</strain>
    </source>
</reference>
<evidence type="ECO:0000256" key="1">
    <source>
        <dbReference type="SAM" id="MobiDB-lite"/>
    </source>
</evidence>
<feature type="compositionally biased region" description="Polar residues" evidence="1">
    <location>
        <begin position="103"/>
        <end position="117"/>
    </location>
</feature>
<organism evidence="2 3">
    <name type="scientific">Streptomyces hydrogenans</name>
    <dbReference type="NCBI Taxonomy" id="1873719"/>
    <lineage>
        <taxon>Bacteria</taxon>
        <taxon>Bacillati</taxon>
        <taxon>Actinomycetota</taxon>
        <taxon>Actinomycetes</taxon>
        <taxon>Kitasatosporales</taxon>
        <taxon>Streptomycetaceae</taxon>
        <taxon>Streptomyces</taxon>
    </lineage>
</organism>
<sequence>MAPGVDGAVAVRGDREVPYDAVGFEPDALGRGGHDADVPSSGPPRAERVRLEADGVVRDFAVAAYGDGTVHAGRHRLTPRPRFTDPRERTLPGPCSRPCPAPSSGSRTASPSATGSRPGSRCSGWRR</sequence>
<feature type="region of interest" description="Disordered" evidence="1">
    <location>
        <begin position="22"/>
        <end position="45"/>
    </location>
</feature>